<proteinExistence type="predicted"/>
<dbReference type="Proteomes" id="UP000614350">
    <property type="component" value="Unassembled WGS sequence"/>
</dbReference>
<comment type="caution">
    <text evidence="2">The sequence shown here is derived from an EMBL/GenBank/DDBJ whole genome shotgun (WGS) entry which is preliminary data.</text>
</comment>
<dbReference type="EMBL" id="JACSEA010000012">
    <property type="protein sequence ID" value="KAF7387912.1"/>
    <property type="molecule type" value="Genomic_DNA"/>
</dbReference>
<evidence type="ECO:0000313" key="2">
    <source>
        <dbReference type="EMBL" id="KAF7387912.1"/>
    </source>
</evidence>
<feature type="compositionally biased region" description="Gly residues" evidence="1">
    <location>
        <begin position="82"/>
        <end position="104"/>
    </location>
</feature>
<accession>A0A834JIS4</accession>
<feature type="compositionally biased region" description="Basic and acidic residues" evidence="1">
    <location>
        <begin position="106"/>
        <end position="115"/>
    </location>
</feature>
<dbReference type="AlphaFoldDB" id="A0A834JIS4"/>
<evidence type="ECO:0000256" key="1">
    <source>
        <dbReference type="SAM" id="MobiDB-lite"/>
    </source>
</evidence>
<feature type="region of interest" description="Disordered" evidence="1">
    <location>
        <begin position="1"/>
        <end position="39"/>
    </location>
</feature>
<sequence>MIRINEDEDEDRDDNEIRSMMIRDGSSKHDVDSSTSDSFESLSVKDCIYRGEGNANIVVSLPHWYSDSDSDSGSVSCSGNSGDSGSGSGGRGGSGSGSGSGGSDGRWVDEVWGDDKEKKRTVTIADRFVDQIAELLTPSPFSSRNDEEKIG</sequence>
<reference evidence="2" key="1">
    <citation type="journal article" date="2020" name="G3 (Bethesda)">
        <title>High-Quality Assemblies for Three Invasive Social Wasps from the &lt;i&gt;Vespula&lt;/i&gt; Genus.</title>
        <authorList>
            <person name="Harrop T.W.R."/>
            <person name="Guhlin J."/>
            <person name="McLaughlin G.M."/>
            <person name="Permina E."/>
            <person name="Stockwell P."/>
            <person name="Gilligan J."/>
            <person name="Le Lec M.F."/>
            <person name="Gruber M.A.M."/>
            <person name="Quinn O."/>
            <person name="Lovegrove M."/>
            <person name="Duncan E.J."/>
            <person name="Remnant E.J."/>
            <person name="Van Eeckhoven J."/>
            <person name="Graham B."/>
            <person name="Knapp R.A."/>
            <person name="Langford K.W."/>
            <person name="Kronenberg Z."/>
            <person name="Press M.O."/>
            <person name="Eacker S.M."/>
            <person name="Wilson-Rankin E.E."/>
            <person name="Purcell J."/>
            <person name="Lester P.J."/>
            <person name="Dearden P.K."/>
        </authorList>
    </citation>
    <scope>NUCLEOTIDE SEQUENCE</scope>
    <source>
        <strain evidence="2">Marl-1</strain>
    </source>
</reference>
<evidence type="ECO:0000313" key="3">
    <source>
        <dbReference type="Proteomes" id="UP000614350"/>
    </source>
</evidence>
<keyword evidence="3" id="KW-1185">Reference proteome</keyword>
<gene>
    <name evidence="2" type="ORF">HZH66_010679</name>
</gene>
<feature type="compositionally biased region" description="Low complexity" evidence="1">
    <location>
        <begin position="71"/>
        <end position="81"/>
    </location>
</feature>
<feature type="compositionally biased region" description="Acidic residues" evidence="1">
    <location>
        <begin position="1"/>
        <end position="14"/>
    </location>
</feature>
<name>A0A834JIS4_VESVU</name>
<organism evidence="2 3">
    <name type="scientific">Vespula vulgaris</name>
    <name type="common">Yellow jacket</name>
    <name type="synonym">Wasp</name>
    <dbReference type="NCBI Taxonomy" id="7454"/>
    <lineage>
        <taxon>Eukaryota</taxon>
        <taxon>Metazoa</taxon>
        <taxon>Ecdysozoa</taxon>
        <taxon>Arthropoda</taxon>
        <taxon>Hexapoda</taxon>
        <taxon>Insecta</taxon>
        <taxon>Pterygota</taxon>
        <taxon>Neoptera</taxon>
        <taxon>Endopterygota</taxon>
        <taxon>Hymenoptera</taxon>
        <taxon>Apocrita</taxon>
        <taxon>Aculeata</taxon>
        <taxon>Vespoidea</taxon>
        <taxon>Vespidae</taxon>
        <taxon>Vespinae</taxon>
        <taxon>Vespula</taxon>
    </lineage>
</organism>
<protein>
    <submittedName>
        <fullName evidence="2">Uncharacterized protein</fullName>
    </submittedName>
</protein>
<feature type="region of interest" description="Disordered" evidence="1">
    <location>
        <begin position="63"/>
        <end position="115"/>
    </location>
</feature>